<feature type="chain" id="PRO_5001831544" evidence="2">
    <location>
        <begin position="34"/>
        <end position="620"/>
    </location>
</feature>
<organism evidence="4 5">
    <name type="scientific">Bifidobacterium [indicum] DSM 20214 = LMG 11587</name>
    <dbReference type="NCBI Taxonomy" id="1341694"/>
    <lineage>
        <taxon>Bacteria</taxon>
        <taxon>Bacillati</taxon>
        <taxon>Actinomycetota</taxon>
        <taxon>Actinomycetes</taxon>
        <taxon>Bifidobacteriales</taxon>
        <taxon>Bifidobacteriaceae</taxon>
        <taxon>Bifidobacterium</taxon>
    </lineage>
</organism>
<reference evidence="4 5" key="1">
    <citation type="journal article" date="2014" name="Appl. Environ. Microbiol.">
        <title>Genomic encyclopedia of type strains of the genus Bifidobacterium.</title>
        <authorList>
            <person name="Milani C."/>
            <person name="Lugli G.A."/>
            <person name="Duranti S."/>
            <person name="Turroni F."/>
            <person name="Bottacini F."/>
            <person name="Mangifesta M."/>
            <person name="Sanchez B."/>
            <person name="Viappiani A."/>
            <person name="Mancabelli L."/>
            <person name="Taminiau B."/>
            <person name="Delcenserie V."/>
            <person name="Barrangou R."/>
            <person name="Margolles A."/>
            <person name="van Sinderen D."/>
            <person name="Ventura M."/>
        </authorList>
    </citation>
    <scope>NUCLEOTIDE SEQUENCE [LARGE SCALE GENOMIC DNA]</scope>
    <source>
        <strain evidence="4 5">LMG 11587</strain>
    </source>
</reference>
<name>A0A087VT41_9BIFI</name>
<dbReference type="AlphaFoldDB" id="A0A087VT41"/>
<proteinExistence type="predicted"/>
<dbReference type="InterPro" id="IPR041033">
    <property type="entry name" value="SpaA_PFL_dom_1"/>
</dbReference>
<feature type="transmembrane region" description="Helical" evidence="1">
    <location>
        <begin position="588"/>
        <end position="611"/>
    </location>
</feature>
<feature type="signal peptide" evidence="2">
    <location>
        <begin position="1"/>
        <end position="33"/>
    </location>
</feature>
<feature type="domain" description="SpaA-like prealbumin fold" evidence="3">
    <location>
        <begin position="413"/>
        <end position="513"/>
    </location>
</feature>
<keyword evidence="2" id="KW-0732">Signal</keyword>
<sequence>MGVHSQLRRGLSLATAVAALLGVSLVGVGSASADTTVDVSANDGQITLKNAVAGHKYAAVEIATYQDATVNGDNKVSNISIATVPDLVADAEAALAEARGGATSDPAYANNPVGEVASKWLGYASPGSEDTVSNSGSAADAWGRDGKLRQFVTALAKTSTFTTKVTGSTATVTPAADGDASLSSLPEGLYIISDVTNVQGSTNTRINSIPMLVGTTVGPEHITDFVDGMPVGTINIKDDENSISKELIQTDADRGASVSIGDYLHYRLTLKVPLTTGFNPDTFVYKVTDTPGKGLDFVSDEAHPVVVKARSGSDAAATAQDAASYIVTPGTPTDGATGVEFDLTKLVVNNDPATRLTWKDPITIDYYMRVNDSAQAGKLSNSAKLTFSNQPGGGSTGTIVTPDTPTNAAYFYNFKIRKVAKSDGAALTDAEFSVTRSDGTAPLWFNEQSAGKYMLAMNQSAPATGQNQTTVLKTDNTGTLSVDGLSAGKYSVAETKQPDGYSSAFKPTFNVDIVLEKTGSKPDASKPVITNEADTWGLVAATTTNQAQVSQPVYDANHVLTSPWSQGFPNAITINNVKSISQLPLTGGAGIILAVLLALVLAGAAGVLIVVRNRTNKMRV</sequence>
<keyword evidence="1" id="KW-1133">Transmembrane helix</keyword>
<evidence type="ECO:0000256" key="2">
    <source>
        <dbReference type="SAM" id="SignalP"/>
    </source>
</evidence>
<dbReference type="Proteomes" id="UP000028569">
    <property type="component" value="Chromosome"/>
</dbReference>
<keyword evidence="1" id="KW-0472">Membrane</keyword>
<dbReference type="Pfam" id="PF17802">
    <property type="entry name" value="SpaA"/>
    <property type="match status" value="1"/>
</dbReference>
<gene>
    <name evidence="4" type="ORF">BINDI_0234</name>
</gene>
<evidence type="ECO:0000259" key="3">
    <source>
        <dbReference type="Pfam" id="PF17802"/>
    </source>
</evidence>
<protein>
    <submittedName>
        <fullName evidence="4">Putative fimbrial subunit FimA</fullName>
    </submittedName>
</protein>
<dbReference type="NCBIfam" id="TIGR01167">
    <property type="entry name" value="LPXTG_anchor"/>
    <property type="match status" value="1"/>
</dbReference>
<accession>A0A087VT41</accession>
<dbReference type="HOGENOM" id="CLU_028873_2_0_11"/>
<dbReference type="InterPro" id="IPR013783">
    <property type="entry name" value="Ig-like_fold"/>
</dbReference>
<dbReference type="Gene3D" id="2.60.40.740">
    <property type="match status" value="1"/>
</dbReference>
<dbReference type="EMBL" id="CP006018">
    <property type="protein sequence ID" value="AIC91519.1"/>
    <property type="molecule type" value="Genomic_DNA"/>
</dbReference>
<evidence type="ECO:0000313" key="5">
    <source>
        <dbReference type="Proteomes" id="UP000028569"/>
    </source>
</evidence>
<evidence type="ECO:0000313" key="4">
    <source>
        <dbReference type="EMBL" id="AIC91519.1"/>
    </source>
</evidence>
<keyword evidence="5" id="KW-1185">Reference proteome</keyword>
<evidence type="ECO:0000256" key="1">
    <source>
        <dbReference type="SAM" id="Phobius"/>
    </source>
</evidence>
<keyword evidence="1" id="KW-0812">Transmembrane</keyword>
<dbReference type="Gene3D" id="2.60.40.10">
    <property type="entry name" value="Immunoglobulins"/>
    <property type="match status" value="1"/>
</dbReference>
<dbReference type="KEGG" id="bii:BINDI_0234"/>
<dbReference type="GO" id="GO:0005975">
    <property type="term" value="P:carbohydrate metabolic process"/>
    <property type="evidence" value="ECO:0007669"/>
    <property type="project" value="UniProtKB-ARBA"/>
</dbReference>